<accession>A0A0K8VNP4</accession>
<dbReference type="AlphaFoldDB" id="A0A0K8VNP4"/>
<feature type="compositionally biased region" description="Basic and acidic residues" evidence="1">
    <location>
        <begin position="150"/>
        <end position="168"/>
    </location>
</feature>
<gene>
    <name evidence="2" type="ORF">c0_g1_i7</name>
</gene>
<feature type="compositionally biased region" description="Basic residues" evidence="1">
    <location>
        <begin position="54"/>
        <end position="64"/>
    </location>
</feature>
<evidence type="ECO:0000256" key="1">
    <source>
        <dbReference type="SAM" id="MobiDB-lite"/>
    </source>
</evidence>
<reference evidence="2" key="1">
    <citation type="submission" date="2015-06" db="EMBL/GenBank/DDBJ databases">
        <authorList>
            <person name="Hoefler B.C."/>
            <person name="Straight P.D."/>
        </authorList>
    </citation>
    <scope>NUCLEOTIDE SEQUENCE</scope>
</reference>
<protein>
    <submittedName>
        <fullName evidence="2">Uncharacterized protein</fullName>
    </submittedName>
</protein>
<evidence type="ECO:0000313" key="2">
    <source>
        <dbReference type="EMBL" id="JAI40473.1"/>
    </source>
</evidence>
<feature type="compositionally biased region" description="Low complexity" evidence="1">
    <location>
        <begin position="134"/>
        <end position="146"/>
    </location>
</feature>
<sequence length="246" mass="27817">MSMKTRISFLLLQDDFDADELVAFDEFGGVITDQERLRKIKEERRQEQKDERIWRKKNKSKSIKAAKSEKLAKSKKRKHKSKKRKRARKHKHASSDSSSTADESDERDEQPSNRKSKKRARRRKSCDVEDGELSESSSISDSSGNESDSEDSRSSGDVDRHAEGKEGKGVATFASGGRFQGLFNLSNEKKFAFKSNLDAFIFCIIFLKSTSSYKKEMSSTFRYSQKVSAFTAHHCAGKQFGGSQGG</sequence>
<organism evidence="2">
    <name type="scientific">Bactrocera latifrons</name>
    <name type="common">Malaysian fruit fly</name>
    <name type="synonym">Chaetodacus latifrons</name>
    <dbReference type="NCBI Taxonomy" id="174628"/>
    <lineage>
        <taxon>Eukaryota</taxon>
        <taxon>Metazoa</taxon>
        <taxon>Ecdysozoa</taxon>
        <taxon>Arthropoda</taxon>
        <taxon>Hexapoda</taxon>
        <taxon>Insecta</taxon>
        <taxon>Pterygota</taxon>
        <taxon>Neoptera</taxon>
        <taxon>Endopterygota</taxon>
        <taxon>Diptera</taxon>
        <taxon>Brachycera</taxon>
        <taxon>Muscomorpha</taxon>
        <taxon>Tephritoidea</taxon>
        <taxon>Tephritidae</taxon>
        <taxon>Bactrocera</taxon>
        <taxon>Bactrocera</taxon>
    </lineage>
</organism>
<feature type="compositionally biased region" description="Basic and acidic residues" evidence="1">
    <location>
        <begin position="41"/>
        <end position="53"/>
    </location>
</feature>
<name>A0A0K8VNP4_BACLA</name>
<feature type="compositionally biased region" description="Basic residues" evidence="1">
    <location>
        <begin position="114"/>
        <end position="124"/>
    </location>
</feature>
<feature type="compositionally biased region" description="Basic residues" evidence="1">
    <location>
        <begin position="73"/>
        <end position="92"/>
    </location>
</feature>
<feature type="region of interest" description="Disordered" evidence="1">
    <location>
        <begin position="41"/>
        <end position="171"/>
    </location>
</feature>
<dbReference type="EMBL" id="GDHF01011841">
    <property type="protein sequence ID" value="JAI40473.1"/>
    <property type="molecule type" value="Transcribed_RNA"/>
</dbReference>
<proteinExistence type="predicted"/>